<name>A0A9P6NXD6_9BASI</name>
<dbReference type="OrthoDB" id="10399649at2759"/>
<dbReference type="InterPro" id="IPR032675">
    <property type="entry name" value="LRR_dom_sf"/>
</dbReference>
<sequence length="521" mass="58289">MLQIPTSSRITTPTPDLQSYQIWQTVAFKRVSLADSLPTQLGNPDLETFAHHVRELNVHLNLTSAEVGSKEAIKCFRLLQTILTTLSSQEVKKISLKIGIQETLFNPVPISSQALETLQEIYKPILSSIKSFSKLTSLDINVTSLLSPNEVDLADVISNLDLLEKFSAVSGGENKVSDMDALKLGVALASRPSLRVFSLTGLTSPRSSWSELNWKGTIEIIELKRCKYLENRSLIRFLGRFPSLQKLNLVGMSIKPMNQMMPGTFSKEFFCSLQQFSYTGIGPQLGIINQLSKSPKLEKMKLESEGPIDGTFFTLAFKNSFSKAGTLDVWPSLKVIFLQDLPSKHSDRKWIESNPSNKGISVNFFNSSYHPVMLFENEDIDSTVSDTIQLEYNLDSANTQASSMSKNVLMKDVRLPSSSAPIIQFVHQEEETDETFEPIESLSNYVHGKLGTEDELESSSSYEIRDGGLGLTENGTEEEFIEFSEKMVLQDDEDQQAWFGGDGTPRQGRKKKAPKKKKTKW</sequence>
<dbReference type="Proteomes" id="UP000886653">
    <property type="component" value="Unassembled WGS sequence"/>
</dbReference>
<keyword evidence="3" id="KW-1185">Reference proteome</keyword>
<dbReference type="SUPFAM" id="SSF52047">
    <property type="entry name" value="RNI-like"/>
    <property type="match status" value="1"/>
</dbReference>
<feature type="region of interest" description="Disordered" evidence="1">
    <location>
        <begin position="492"/>
        <end position="521"/>
    </location>
</feature>
<evidence type="ECO:0000313" key="2">
    <source>
        <dbReference type="EMBL" id="KAG0151261.1"/>
    </source>
</evidence>
<feature type="compositionally biased region" description="Basic residues" evidence="1">
    <location>
        <begin position="507"/>
        <end position="521"/>
    </location>
</feature>
<gene>
    <name evidence="2" type="ORF">CROQUDRAFT_651488</name>
</gene>
<dbReference type="Gene3D" id="3.80.10.10">
    <property type="entry name" value="Ribonuclease Inhibitor"/>
    <property type="match status" value="1"/>
</dbReference>
<reference evidence="2" key="1">
    <citation type="submission" date="2013-11" db="EMBL/GenBank/DDBJ databases">
        <title>Genome sequence of the fusiform rust pathogen reveals effectors for host alternation and coevolution with pine.</title>
        <authorList>
            <consortium name="DOE Joint Genome Institute"/>
            <person name="Smith K."/>
            <person name="Pendleton A."/>
            <person name="Kubisiak T."/>
            <person name="Anderson C."/>
            <person name="Salamov A."/>
            <person name="Aerts A."/>
            <person name="Riley R."/>
            <person name="Clum A."/>
            <person name="Lindquist E."/>
            <person name="Ence D."/>
            <person name="Campbell M."/>
            <person name="Kronenberg Z."/>
            <person name="Feau N."/>
            <person name="Dhillon B."/>
            <person name="Hamelin R."/>
            <person name="Burleigh J."/>
            <person name="Smith J."/>
            <person name="Yandell M."/>
            <person name="Nelson C."/>
            <person name="Grigoriev I."/>
            <person name="Davis J."/>
        </authorList>
    </citation>
    <scope>NUCLEOTIDE SEQUENCE</scope>
    <source>
        <strain evidence="2">G11</strain>
    </source>
</reference>
<organism evidence="2 3">
    <name type="scientific">Cronartium quercuum f. sp. fusiforme G11</name>
    <dbReference type="NCBI Taxonomy" id="708437"/>
    <lineage>
        <taxon>Eukaryota</taxon>
        <taxon>Fungi</taxon>
        <taxon>Dikarya</taxon>
        <taxon>Basidiomycota</taxon>
        <taxon>Pucciniomycotina</taxon>
        <taxon>Pucciniomycetes</taxon>
        <taxon>Pucciniales</taxon>
        <taxon>Coleosporiaceae</taxon>
        <taxon>Cronartium</taxon>
    </lineage>
</organism>
<evidence type="ECO:0000313" key="3">
    <source>
        <dbReference type="Proteomes" id="UP000886653"/>
    </source>
</evidence>
<evidence type="ECO:0000256" key="1">
    <source>
        <dbReference type="SAM" id="MobiDB-lite"/>
    </source>
</evidence>
<comment type="caution">
    <text evidence="2">The sequence shown here is derived from an EMBL/GenBank/DDBJ whole genome shotgun (WGS) entry which is preliminary data.</text>
</comment>
<dbReference type="EMBL" id="MU167214">
    <property type="protein sequence ID" value="KAG0151261.1"/>
    <property type="molecule type" value="Genomic_DNA"/>
</dbReference>
<protein>
    <submittedName>
        <fullName evidence="2">Uncharacterized protein</fullName>
    </submittedName>
</protein>
<proteinExistence type="predicted"/>
<feature type="region of interest" description="Disordered" evidence="1">
    <location>
        <begin position="452"/>
        <end position="473"/>
    </location>
</feature>
<dbReference type="AlphaFoldDB" id="A0A9P6NXD6"/>
<accession>A0A9P6NXD6</accession>